<evidence type="ECO:0000313" key="2">
    <source>
        <dbReference type="EMBL" id="KAF5945384.1"/>
    </source>
</evidence>
<sequence>MTIRVHTNESVAIDSVLELLEMQEWSDVTLNRLRQVEMRSLSGSRPELEFIKLLFAKSPVLETMLIEPNSAVVVDRGLGILKEASRFRRLSPRAEIKFENSDVDQRRGRKERKREREEEGERGRREEEEEEAAAVVPRRRRSRRSSSTSSQHLRPPSSSASDPSPPPPPPPPPPPLGRRQEKATEDPDSYHNTHHTFFN</sequence>
<reference evidence="2 3" key="2">
    <citation type="submission" date="2020-07" db="EMBL/GenBank/DDBJ databases">
        <title>Genome assembly of wild tea tree DASZ reveals pedigree and selection history of tea varieties.</title>
        <authorList>
            <person name="Zhang W."/>
        </authorList>
    </citation>
    <scope>NUCLEOTIDE SEQUENCE [LARGE SCALE GENOMIC DNA]</scope>
    <source>
        <strain evidence="3">cv. G240</strain>
        <tissue evidence="2">Leaf</tissue>
    </source>
</reference>
<feature type="compositionally biased region" description="Pro residues" evidence="1">
    <location>
        <begin position="163"/>
        <end position="176"/>
    </location>
</feature>
<comment type="caution">
    <text evidence="2">The sequence shown here is derived from an EMBL/GenBank/DDBJ whole genome shotgun (WGS) entry which is preliminary data.</text>
</comment>
<dbReference type="Proteomes" id="UP000593564">
    <property type="component" value="Unassembled WGS sequence"/>
</dbReference>
<keyword evidence="3" id="KW-1185">Reference proteome</keyword>
<name>A0A7J7H0W0_CAMSI</name>
<evidence type="ECO:0008006" key="4">
    <source>
        <dbReference type="Google" id="ProtNLM"/>
    </source>
</evidence>
<gene>
    <name evidence="2" type="ORF">HYC85_015612</name>
</gene>
<feature type="compositionally biased region" description="Basic and acidic residues" evidence="1">
    <location>
        <begin position="114"/>
        <end position="126"/>
    </location>
</feature>
<proteinExistence type="predicted"/>
<dbReference type="AlphaFoldDB" id="A0A7J7H0W0"/>
<evidence type="ECO:0000313" key="3">
    <source>
        <dbReference type="Proteomes" id="UP000593564"/>
    </source>
</evidence>
<organism evidence="2 3">
    <name type="scientific">Camellia sinensis</name>
    <name type="common">Tea plant</name>
    <name type="synonym">Thea sinensis</name>
    <dbReference type="NCBI Taxonomy" id="4442"/>
    <lineage>
        <taxon>Eukaryota</taxon>
        <taxon>Viridiplantae</taxon>
        <taxon>Streptophyta</taxon>
        <taxon>Embryophyta</taxon>
        <taxon>Tracheophyta</taxon>
        <taxon>Spermatophyta</taxon>
        <taxon>Magnoliopsida</taxon>
        <taxon>eudicotyledons</taxon>
        <taxon>Gunneridae</taxon>
        <taxon>Pentapetalae</taxon>
        <taxon>asterids</taxon>
        <taxon>Ericales</taxon>
        <taxon>Theaceae</taxon>
        <taxon>Camellia</taxon>
    </lineage>
</organism>
<protein>
    <recommendedName>
        <fullName evidence="4">FBD domain-containing protein</fullName>
    </recommendedName>
</protein>
<feature type="compositionally biased region" description="Basic and acidic residues" evidence="1">
    <location>
        <begin position="178"/>
        <end position="191"/>
    </location>
</feature>
<accession>A0A7J7H0W0</accession>
<feature type="region of interest" description="Disordered" evidence="1">
    <location>
        <begin position="101"/>
        <end position="199"/>
    </location>
</feature>
<evidence type="ECO:0000256" key="1">
    <source>
        <dbReference type="SAM" id="MobiDB-lite"/>
    </source>
</evidence>
<reference evidence="3" key="1">
    <citation type="journal article" date="2020" name="Nat. Commun.">
        <title>Genome assembly of wild tea tree DASZ reveals pedigree and selection history of tea varieties.</title>
        <authorList>
            <person name="Zhang W."/>
            <person name="Zhang Y."/>
            <person name="Qiu H."/>
            <person name="Guo Y."/>
            <person name="Wan H."/>
            <person name="Zhang X."/>
            <person name="Scossa F."/>
            <person name="Alseekh S."/>
            <person name="Zhang Q."/>
            <person name="Wang P."/>
            <person name="Xu L."/>
            <person name="Schmidt M.H."/>
            <person name="Jia X."/>
            <person name="Li D."/>
            <person name="Zhu A."/>
            <person name="Guo F."/>
            <person name="Chen W."/>
            <person name="Ni D."/>
            <person name="Usadel B."/>
            <person name="Fernie A.R."/>
            <person name="Wen W."/>
        </authorList>
    </citation>
    <scope>NUCLEOTIDE SEQUENCE [LARGE SCALE GENOMIC DNA]</scope>
    <source>
        <strain evidence="3">cv. G240</strain>
    </source>
</reference>
<dbReference type="EMBL" id="JACBKZ010000007">
    <property type="protein sequence ID" value="KAF5945384.1"/>
    <property type="molecule type" value="Genomic_DNA"/>
</dbReference>